<evidence type="ECO:0000313" key="2">
    <source>
        <dbReference type="EMBL" id="GFE20346.1"/>
    </source>
</evidence>
<comment type="caution">
    <text evidence="2">The sequence shown here is derived from an EMBL/GenBank/DDBJ whole genome shotgun (WGS) entry which is preliminary data.</text>
</comment>
<organism evidence="2 3">
    <name type="scientific">Streptomyces nigrescens</name>
    <dbReference type="NCBI Taxonomy" id="1920"/>
    <lineage>
        <taxon>Bacteria</taxon>
        <taxon>Bacillati</taxon>
        <taxon>Actinomycetota</taxon>
        <taxon>Actinomycetes</taxon>
        <taxon>Kitasatosporales</taxon>
        <taxon>Streptomycetaceae</taxon>
        <taxon>Streptomyces</taxon>
    </lineage>
</organism>
<protein>
    <submittedName>
        <fullName evidence="2">Uncharacterized protein</fullName>
    </submittedName>
</protein>
<dbReference type="AlphaFoldDB" id="A0A640TDK6"/>
<dbReference type="EMBL" id="BLIP01000001">
    <property type="protein sequence ID" value="GFE20346.1"/>
    <property type="molecule type" value="Genomic_DNA"/>
</dbReference>
<proteinExistence type="predicted"/>
<evidence type="ECO:0000313" key="3">
    <source>
        <dbReference type="Proteomes" id="UP000429552"/>
    </source>
</evidence>
<name>A0A640TDK6_STRNI</name>
<reference evidence="2 3" key="1">
    <citation type="submission" date="2019-12" db="EMBL/GenBank/DDBJ databases">
        <title>Whole genome shotgun sequence of Streptomyces libani subsp. libani NBRC 13452.</title>
        <authorList>
            <person name="Ichikawa N."/>
            <person name="Kimura A."/>
            <person name="Kitahashi Y."/>
            <person name="Komaki H."/>
            <person name="Tamura T."/>
        </authorList>
    </citation>
    <scope>NUCLEOTIDE SEQUENCE [LARGE SCALE GENOMIC DNA]</scope>
    <source>
        <strain evidence="2 3">NBRC 13452</strain>
    </source>
</reference>
<evidence type="ECO:0000256" key="1">
    <source>
        <dbReference type="SAM" id="MobiDB-lite"/>
    </source>
</evidence>
<feature type="region of interest" description="Disordered" evidence="1">
    <location>
        <begin position="1"/>
        <end position="26"/>
    </location>
</feature>
<accession>A0A640TDK6</accession>
<sequence>MNEPRGIQTPPVQLTEPYGDLPTPDPNCPDCTAWVKVRDEARERQDYAAAAIASTELLLHNRKEASRREQATSPGDRP</sequence>
<gene>
    <name evidence="2" type="ORF">Sliba_07990</name>
</gene>
<dbReference type="Proteomes" id="UP000429552">
    <property type="component" value="Unassembled WGS sequence"/>
</dbReference>